<dbReference type="EMBL" id="CP013290">
    <property type="protein sequence ID" value="APH00203.1"/>
    <property type="molecule type" value="Genomic_DNA"/>
</dbReference>
<name>A0A1L3MCX9_9MICO</name>
<evidence type="ECO:0000256" key="3">
    <source>
        <dbReference type="SAM" id="MobiDB-lite"/>
    </source>
</evidence>
<dbReference type="PROSITE" id="PS51257">
    <property type="entry name" value="PROKAR_LIPOPROTEIN"/>
    <property type="match status" value="1"/>
</dbReference>
<dbReference type="PANTHER" id="PTHR45625:SF3">
    <property type="entry name" value="PEPTIDYL-PROLYL CIS-TRANS ISOMERASE B-RELATED"/>
    <property type="match status" value="1"/>
</dbReference>
<dbReference type="Pfam" id="PF00160">
    <property type="entry name" value="Pro_isomerase"/>
    <property type="match status" value="1"/>
</dbReference>
<dbReference type="GO" id="GO:0006457">
    <property type="term" value="P:protein folding"/>
    <property type="evidence" value="ECO:0007669"/>
    <property type="project" value="InterPro"/>
</dbReference>
<feature type="signal peptide" evidence="2">
    <location>
        <begin position="1"/>
        <end position="17"/>
    </location>
</feature>
<dbReference type="EC" id="5.2.1.8" evidence="2"/>
<dbReference type="PROSITE" id="PS00170">
    <property type="entry name" value="CSA_PPIASE_1"/>
    <property type="match status" value="1"/>
</dbReference>
<dbReference type="PRINTS" id="PR00153">
    <property type="entry name" value="CSAPPISMRASE"/>
</dbReference>
<dbReference type="KEGG" id="jte:ASJ30_00540"/>
<comment type="similarity">
    <text evidence="2">Belongs to the cyclophilin-type PPIase family.</text>
</comment>
<dbReference type="InterPro" id="IPR002130">
    <property type="entry name" value="Cyclophilin-type_PPIase_dom"/>
</dbReference>
<dbReference type="PROSITE" id="PS50072">
    <property type="entry name" value="CSA_PPIASE_2"/>
    <property type="match status" value="1"/>
</dbReference>
<dbReference type="PANTHER" id="PTHR45625">
    <property type="entry name" value="PEPTIDYL-PROLYL CIS-TRANS ISOMERASE-RELATED"/>
    <property type="match status" value="1"/>
</dbReference>
<protein>
    <recommendedName>
        <fullName evidence="2">Peptidyl-prolyl cis-trans isomerase</fullName>
        <shortName evidence="2">PPIase</shortName>
        <ecNumber evidence="2">5.2.1.8</ecNumber>
    </recommendedName>
</protein>
<evidence type="ECO:0000313" key="6">
    <source>
        <dbReference type="Proteomes" id="UP000182938"/>
    </source>
</evidence>
<sequence length="223" mass="22870">MTRRVAALAASAVLALAGCGSDDGSGDGGSSDAETTAISGETECPPEGGAEVRATSFEQAPPMCIDETKTYTATMTTDAGEVTIELDAKQAPETVNNFVVLARYKYYDGLAFHRVIKDFMAQGGDPSGDGSGGPGYEFDDELPEQGDYEIGSVAMANAGANTNGSQFFIITGDAGVQLPPSYSLFGKVTKGMDAVEKIEADGSAGDGAPATVHTIESVTIAEK</sequence>
<comment type="function">
    <text evidence="1 2">PPIases accelerate the folding of proteins. It catalyzes the cis-trans isomerization of proline imidic peptide bonds in oligopeptides.</text>
</comment>
<keyword evidence="6" id="KW-1185">Reference proteome</keyword>
<feature type="region of interest" description="Disordered" evidence="3">
    <location>
        <begin position="22"/>
        <end position="49"/>
    </location>
</feature>
<reference evidence="5 6" key="1">
    <citation type="submission" date="2015-11" db="EMBL/GenBank/DDBJ databases">
        <authorList>
            <person name="Zhang Y."/>
            <person name="Guo Z."/>
        </authorList>
    </citation>
    <scope>NUCLEOTIDE SEQUENCE [LARGE SCALE GENOMIC DNA]</scope>
    <source>
        <strain evidence="5 6">YFY001</strain>
    </source>
</reference>
<comment type="catalytic activity">
    <reaction evidence="2">
        <text>[protein]-peptidylproline (omega=180) = [protein]-peptidylproline (omega=0)</text>
        <dbReference type="Rhea" id="RHEA:16237"/>
        <dbReference type="Rhea" id="RHEA-COMP:10747"/>
        <dbReference type="Rhea" id="RHEA-COMP:10748"/>
        <dbReference type="ChEBI" id="CHEBI:83833"/>
        <dbReference type="ChEBI" id="CHEBI:83834"/>
        <dbReference type="EC" id="5.2.1.8"/>
    </reaction>
</comment>
<organism evidence="5 6">
    <name type="scientific">Janibacter indicus</name>
    <dbReference type="NCBI Taxonomy" id="857417"/>
    <lineage>
        <taxon>Bacteria</taxon>
        <taxon>Bacillati</taxon>
        <taxon>Actinomycetota</taxon>
        <taxon>Actinomycetes</taxon>
        <taxon>Micrococcales</taxon>
        <taxon>Intrasporangiaceae</taxon>
        <taxon>Janibacter</taxon>
    </lineage>
</organism>
<dbReference type="InterPro" id="IPR044666">
    <property type="entry name" value="Cyclophilin_A-like"/>
</dbReference>
<dbReference type="Proteomes" id="UP000182938">
    <property type="component" value="Chromosome"/>
</dbReference>
<evidence type="ECO:0000256" key="1">
    <source>
        <dbReference type="ARBA" id="ARBA00002388"/>
    </source>
</evidence>
<evidence type="ECO:0000313" key="5">
    <source>
        <dbReference type="EMBL" id="APH00203.1"/>
    </source>
</evidence>
<dbReference type="SUPFAM" id="SSF50891">
    <property type="entry name" value="Cyclophilin-like"/>
    <property type="match status" value="1"/>
</dbReference>
<dbReference type="Gene3D" id="2.40.100.10">
    <property type="entry name" value="Cyclophilin-like"/>
    <property type="match status" value="1"/>
</dbReference>
<gene>
    <name evidence="5" type="ORF">ASJ30_00540</name>
</gene>
<evidence type="ECO:0000256" key="2">
    <source>
        <dbReference type="RuleBase" id="RU363019"/>
    </source>
</evidence>
<feature type="region of interest" description="Disordered" evidence="3">
    <location>
        <begin position="123"/>
        <end position="143"/>
    </location>
</feature>
<keyword evidence="2" id="KW-0732">Signal</keyword>
<feature type="chain" id="PRO_5039750003" description="Peptidyl-prolyl cis-trans isomerase" evidence="2">
    <location>
        <begin position="18"/>
        <end position="223"/>
    </location>
</feature>
<evidence type="ECO:0000259" key="4">
    <source>
        <dbReference type="PROSITE" id="PS50072"/>
    </source>
</evidence>
<dbReference type="CDD" id="cd00317">
    <property type="entry name" value="cyclophilin"/>
    <property type="match status" value="1"/>
</dbReference>
<proteinExistence type="inferred from homology"/>
<dbReference type="AlphaFoldDB" id="A0A1L3MCX9"/>
<accession>A0A1L3MCX9</accession>
<dbReference type="RefSeq" id="WP_072623382.1">
    <property type="nucleotide sequence ID" value="NZ_CP013290.1"/>
</dbReference>
<keyword evidence="2" id="KW-0697">Rotamase</keyword>
<dbReference type="InterPro" id="IPR029000">
    <property type="entry name" value="Cyclophilin-like_dom_sf"/>
</dbReference>
<dbReference type="GO" id="GO:0003755">
    <property type="term" value="F:peptidyl-prolyl cis-trans isomerase activity"/>
    <property type="evidence" value="ECO:0007669"/>
    <property type="project" value="UniProtKB-UniRule"/>
</dbReference>
<keyword evidence="2 5" id="KW-0413">Isomerase</keyword>
<dbReference type="InterPro" id="IPR020892">
    <property type="entry name" value="Cyclophilin-type_PPIase_CS"/>
</dbReference>
<feature type="compositionally biased region" description="Gly residues" evidence="3">
    <location>
        <begin position="125"/>
        <end position="135"/>
    </location>
</feature>
<feature type="domain" description="PPIase cyclophilin-type" evidence="4">
    <location>
        <begin position="77"/>
        <end position="220"/>
    </location>
</feature>